<proteinExistence type="predicted"/>
<dbReference type="OrthoDB" id="6427626at2759"/>
<evidence type="ECO:0000256" key="1">
    <source>
        <dbReference type="ARBA" id="ARBA00022614"/>
    </source>
</evidence>
<dbReference type="Gene3D" id="3.80.10.10">
    <property type="entry name" value="Ribonuclease Inhibitor"/>
    <property type="match status" value="1"/>
</dbReference>
<name>A0A9J6BAC3_POLVA</name>
<evidence type="ECO:0000256" key="3">
    <source>
        <dbReference type="SAM" id="MobiDB-lite"/>
    </source>
</evidence>
<dbReference type="InterPro" id="IPR032675">
    <property type="entry name" value="LRR_dom_sf"/>
</dbReference>
<evidence type="ECO:0000313" key="4">
    <source>
        <dbReference type="EMBL" id="KAG5666650.1"/>
    </source>
</evidence>
<dbReference type="InterPro" id="IPR001611">
    <property type="entry name" value="Leu-rich_rpt"/>
</dbReference>
<feature type="region of interest" description="Disordered" evidence="3">
    <location>
        <begin position="274"/>
        <end position="298"/>
    </location>
</feature>
<dbReference type="PANTHER" id="PTHR45712:SF22">
    <property type="entry name" value="INSULIN-LIKE GROWTH FACTOR-BINDING PROTEIN COMPLEX ACID LABILE SUBUNIT"/>
    <property type="match status" value="1"/>
</dbReference>
<keyword evidence="1" id="KW-0433">Leucine-rich repeat</keyword>
<feature type="compositionally biased region" description="Basic and acidic residues" evidence="3">
    <location>
        <begin position="288"/>
        <end position="298"/>
    </location>
</feature>
<dbReference type="InterPro" id="IPR050333">
    <property type="entry name" value="SLRP"/>
</dbReference>
<gene>
    <name evidence="4" type="ORF">PVAND_014666</name>
</gene>
<dbReference type="AlphaFoldDB" id="A0A9J6BAC3"/>
<evidence type="ECO:0000256" key="2">
    <source>
        <dbReference type="ARBA" id="ARBA00022737"/>
    </source>
</evidence>
<dbReference type="Pfam" id="PF13855">
    <property type="entry name" value="LRR_8"/>
    <property type="match status" value="1"/>
</dbReference>
<comment type="caution">
    <text evidence="4">The sequence shown here is derived from an EMBL/GenBank/DDBJ whole genome shotgun (WGS) entry which is preliminary data.</text>
</comment>
<dbReference type="PANTHER" id="PTHR45712">
    <property type="entry name" value="AGAP008170-PA"/>
    <property type="match status" value="1"/>
</dbReference>
<reference evidence="4" key="1">
    <citation type="submission" date="2021-03" db="EMBL/GenBank/DDBJ databases">
        <title>Chromosome level genome of the anhydrobiotic midge Polypedilum vanderplanki.</title>
        <authorList>
            <person name="Yoshida Y."/>
            <person name="Kikawada T."/>
            <person name="Gusev O."/>
        </authorList>
    </citation>
    <scope>NUCLEOTIDE SEQUENCE</scope>
    <source>
        <strain evidence="4">NIAS01</strain>
        <tissue evidence="4">Whole body or cell culture</tissue>
    </source>
</reference>
<organism evidence="4 5">
    <name type="scientific">Polypedilum vanderplanki</name>
    <name type="common">Sleeping chironomid midge</name>
    <dbReference type="NCBI Taxonomy" id="319348"/>
    <lineage>
        <taxon>Eukaryota</taxon>
        <taxon>Metazoa</taxon>
        <taxon>Ecdysozoa</taxon>
        <taxon>Arthropoda</taxon>
        <taxon>Hexapoda</taxon>
        <taxon>Insecta</taxon>
        <taxon>Pterygota</taxon>
        <taxon>Neoptera</taxon>
        <taxon>Endopterygota</taxon>
        <taxon>Diptera</taxon>
        <taxon>Nematocera</taxon>
        <taxon>Chironomoidea</taxon>
        <taxon>Chironomidae</taxon>
        <taxon>Chironominae</taxon>
        <taxon>Polypedilum</taxon>
        <taxon>Polypedilum</taxon>
    </lineage>
</organism>
<keyword evidence="5" id="KW-1185">Reference proteome</keyword>
<evidence type="ECO:0000313" key="5">
    <source>
        <dbReference type="Proteomes" id="UP001107558"/>
    </source>
</evidence>
<dbReference type="Proteomes" id="UP001107558">
    <property type="component" value="Chromosome 4"/>
</dbReference>
<keyword evidence="2" id="KW-0677">Repeat</keyword>
<dbReference type="EMBL" id="JADBJN010000004">
    <property type="protein sequence ID" value="KAG5666650.1"/>
    <property type="molecule type" value="Genomic_DNA"/>
</dbReference>
<protein>
    <submittedName>
        <fullName evidence="4">Uncharacterized protein</fullName>
    </submittedName>
</protein>
<dbReference type="SUPFAM" id="SSF52058">
    <property type="entry name" value="L domain-like"/>
    <property type="match status" value="1"/>
</dbReference>
<sequence length="298" mass="34892">MALNKMNIKSKFYDQGWSPFFEWEYMCEVTKKCIPKSSREINFVGKHSQSRADFHVAKLRFYKCLMIKIPTGLIELFPNLTSLRLSKCNLRKISREDLENLPNLRDLRVEDDCIEELPGDLIVNLYELKALSFKNNKIKFIHPEIIEYLDKLQYFNLNGNSNISMSYNPKMGVATSMYEIKIEILKKCAPPISYERAISNLNQIYPEISFIEPMTYSNEAYERQEPYNPRLSSNLLYPELTGVVTPSAPLVEPSAPDIDREYFSDYRQSGEFTMNRESGFYEPPPPYDFHERESYVVK</sequence>
<accession>A0A9J6BAC3</accession>